<keyword evidence="25" id="KW-1185">Reference proteome</keyword>
<evidence type="ECO:0000256" key="12">
    <source>
        <dbReference type="ARBA" id="ARBA00023157"/>
    </source>
</evidence>
<evidence type="ECO:0000259" key="21">
    <source>
        <dbReference type="Pfam" id="PF11838"/>
    </source>
</evidence>
<dbReference type="Gene3D" id="2.60.40.1910">
    <property type="match status" value="1"/>
</dbReference>
<keyword evidence="11" id="KW-0472">Membrane</keyword>
<dbReference type="GO" id="GO:0070006">
    <property type="term" value="F:metalloaminopeptidase activity"/>
    <property type="evidence" value="ECO:0007669"/>
    <property type="project" value="TreeGrafter"/>
</dbReference>
<dbReference type="SUPFAM" id="SSF55486">
    <property type="entry name" value="Metalloproteases ('zincins'), catalytic domain"/>
    <property type="match status" value="1"/>
</dbReference>
<evidence type="ECO:0000256" key="6">
    <source>
        <dbReference type="ARBA" id="ARBA00022801"/>
    </source>
</evidence>
<evidence type="ECO:0000256" key="16">
    <source>
        <dbReference type="PIRSR" id="PIRSR634016-4"/>
    </source>
</evidence>
<name>A0A6J8BVS3_MYTCO</name>
<dbReference type="EMBL" id="CACVKT020003954">
    <property type="protein sequence ID" value="CAC5387004.1"/>
    <property type="molecule type" value="Genomic_DNA"/>
</dbReference>
<dbReference type="AlphaFoldDB" id="A0A6J8BVS3"/>
<feature type="binding site" evidence="15">
    <location>
        <position position="530"/>
    </location>
    <ligand>
        <name>Zn(2+)</name>
        <dbReference type="ChEBI" id="CHEBI:29105"/>
        <note>catalytic</note>
    </ligand>
</feature>
<dbReference type="InterPro" id="IPR001930">
    <property type="entry name" value="Peptidase_M1"/>
</dbReference>
<evidence type="ECO:0000256" key="3">
    <source>
        <dbReference type="ARBA" id="ARBA00022670"/>
    </source>
</evidence>
<dbReference type="PRINTS" id="PR00756">
    <property type="entry name" value="ALADIPTASE"/>
</dbReference>
<dbReference type="InterPro" id="IPR024571">
    <property type="entry name" value="ERAP1-like_C_dom"/>
</dbReference>
<dbReference type="SMART" id="SM00192">
    <property type="entry name" value="LDLa"/>
    <property type="match status" value="1"/>
</dbReference>
<accession>A0A6J8BVS3</accession>
<feature type="domain" description="Farnesoic acid O-methyl transferase" evidence="22">
    <location>
        <begin position="59"/>
        <end position="176"/>
    </location>
</feature>
<evidence type="ECO:0000256" key="19">
    <source>
        <dbReference type="SAM" id="SignalP"/>
    </source>
</evidence>
<evidence type="ECO:0000256" key="9">
    <source>
        <dbReference type="ARBA" id="ARBA00022989"/>
    </source>
</evidence>
<keyword evidence="13" id="KW-0325">Glycoprotein</keyword>
<dbReference type="SUPFAM" id="SSF57424">
    <property type="entry name" value="LDL receptor-like module"/>
    <property type="match status" value="1"/>
</dbReference>
<dbReference type="InterPro" id="IPR022041">
    <property type="entry name" value="Methyltransf_FA"/>
</dbReference>
<dbReference type="Pfam" id="PF17900">
    <property type="entry name" value="Peptidase_M1_N"/>
    <property type="match status" value="1"/>
</dbReference>
<dbReference type="InterPro" id="IPR027268">
    <property type="entry name" value="Peptidase_M4/M1_CTD_sf"/>
</dbReference>
<dbReference type="GO" id="GO:0043171">
    <property type="term" value="P:peptide catabolic process"/>
    <property type="evidence" value="ECO:0007669"/>
    <property type="project" value="TreeGrafter"/>
</dbReference>
<keyword evidence="5 15" id="KW-0479">Metal-binding</keyword>
<feature type="site" description="Transition state stabilizer" evidence="16">
    <location>
        <position position="574"/>
    </location>
</feature>
<feature type="chain" id="PRO_5026712602" description="Aminopeptidase" evidence="19">
    <location>
        <begin position="18"/>
        <end position="856"/>
    </location>
</feature>
<dbReference type="GO" id="GO:0016020">
    <property type="term" value="C:membrane"/>
    <property type="evidence" value="ECO:0007669"/>
    <property type="project" value="UniProtKB-SubCell"/>
</dbReference>
<dbReference type="SUPFAM" id="SSF63737">
    <property type="entry name" value="Leukotriene A4 hydrolase N-terminal domain"/>
    <property type="match status" value="1"/>
</dbReference>
<dbReference type="InterPro" id="IPR036055">
    <property type="entry name" value="LDL_receptor-like_sf"/>
</dbReference>
<evidence type="ECO:0000256" key="14">
    <source>
        <dbReference type="PIRSR" id="PIRSR634016-1"/>
    </source>
</evidence>
<dbReference type="FunFam" id="2.60.40.1910:FF:000006">
    <property type="entry name" value="Aminopeptidase"/>
    <property type="match status" value="1"/>
</dbReference>
<dbReference type="Proteomes" id="UP000507470">
    <property type="component" value="Unassembled WGS sequence"/>
</dbReference>
<evidence type="ECO:0000259" key="23">
    <source>
        <dbReference type="Pfam" id="PF17900"/>
    </source>
</evidence>
<evidence type="ECO:0000256" key="10">
    <source>
        <dbReference type="ARBA" id="ARBA00023049"/>
    </source>
</evidence>
<dbReference type="InterPro" id="IPR042097">
    <property type="entry name" value="Aminopeptidase_N-like_N_sf"/>
</dbReference>
<dbReference type="CDD" id="cd00112">
    <property type="entry name" value="LDLa"/>
    <property type="match status" value="1"/>
</dbReference>
<feature type="domain" description="ERAP1-like C-terminal" evidence="21">
    <location>
        <begin position="686"/>
        <end position="844"/>
    </location>
</feature>
<dbReference type="GO" id="GO:0005615">
    <property type="term" value="C:extracellular space"/>
    <property type="evidence" value="ECO:0007669"/>
    <property type="project" value="TreeGrafter"/>
</dbReference>
<keyword evidence="6 18" id="KW-0378">Hydrolase</keyword>
<evidence type="ECO:0000256" key="15">
    <source>
        <dbReference type="PIRSR" id="PIRSR634016-3"/>
    </source>
</evidence>
<dbReference type="GO" id="GO:0042277">
    <property type="term" value="F:peptide binding"/>
    <property type="evidence" value="ECO:0007669"/>
    <property type="project" value="TreeGrafter"/>
</dbReference>
<feature type="domain" description="Peptidase M1 membrane alanine aminopeptidase" evidence="20">
    <location>
        <begin position="454"/>
        <end position="531"/>
    </location>
</feature>
<dbReference type="PANTHER" id="PTHR11533:SF294">
    <property type="entry name" value="THYROTROPIN-RELEASING HORMONE-DEGRADING ECTOENZYME"/>
    <property type="match status" value="1"/>
</dbReference>
<keyword evidence="19" id="KW-0732">Signal</keyword>
<feature type="active site" description="Proton acceptor" evidence="14">
    <location>
        <position position="527"/>
    </location>
</feature>
<feature type="signal peptide" evidence="19">
    <location>
        <begin position="1"/>
        <end position="17"/>
    </location>
</feature>
<evidence type="ECO:0000256" key="1">
    <source>
        <dbReference type="ARBA" id="ARBA00004606"/>
    </source>
</evidence>
<keyword evidence="10 18" id="KW-0482">Metalloprotease</keyword>
<comment type="subcellular location">
    <subcellularLocation>
        <location evidence="1">Membrane</location>
        <topology evidence="1">Single-pass type II membrane protein</topology>
    </subcellularLocation>
</comment>
<evidence type="ECO:0000256" key="18">
    <source>
        <dbReference type="RuleBase" id="RU364040"/>
    </source>
</evidence>
<keyword evidence="12 17" id="KW-1015">Disulfide bond</keyword>
<keyword evidence="9" id="KW-1133">Transmembrane helix</keyword>
<dbReference type="InterPro" id="IPR014782">
    <property type="entry name" value="Peptidase_M1_dom"/>
</dbReference>
<proteinExistence type="inferred from homology"/>
<dbReference type="FunFam" id="1.10.390.10:FF:000033">
    <property type="entry name" value="Endoplasmic reticulum aminopeptidase 1b"/>
    <property type="match status" value="1"/>
</dbReference>
<dbReference type="FunFam" id="2.60.40.1730:FF:000012">
    <property type="entry name" value="Aminopeptidase N"/>
    <property type="match status" value="1"/>
</dbReference>
<evidence type="ECO:0000259" key="22">
    <source>
        <dbReference type="Pfam" id="PF12248"/>
    </source>
</evidence>
<dbReference type="GO" id="GO:0008270">
    <property type="term" value="F:zinc ion binding"/>
    <property type="evidence" value="ECO:0007669"/>
    <property type="project" value="UniProtKB-UniRule"/>
</dbReference>
<dbReference type="Gene3D" id="1.10.390.10">
    <property type="entry name" value="Neutral Protease Domain 2"/>
    <property type="match status" value="1"/>
</dbReference>
<dbReference type="Pfam" id="PF12248">
    <property type="entry name" value="Methyltransf_FA"/>
    <property type="match status" value="1"/>
</dbReference>
<protein>
    <recommendedName>
        <fullName evidence="18">Aminopeptidase</fullName>
        <ecNumber evidence="18">3.4.11.-</ecNumber>
    </recommendedName>
</protein>
<gene>
    <name evidence="24" type="ORF">MCOR_22385</name>
</gene>
<keyword evidence="8" id="KW-0735">Signal-anchor</keyword>
<feature type="disulfide bond" evidence="17">
    <location>
        <begin position="203"/>
        <end position="218"/>
    </location>
</feature>
<dbReference type="PANTHER" id="PTHR11533">
    <property type="entry name" value="PROTEASE M1 ZINC METALLOPROTEASE"/>
    <property type="match status" value="1"/>
</dbReference>
<evidence type="ECO:0000256" key="17">
    <source>
        <dbReference type="PROSITE-ProRule" id="PRU00124"/>
    </source>
</evidence>
<keyword evidence="18 24" id="KW-0031">Aminopeptidase</keyword>
<evidence type="ECO:0000256" key="8">
    <source>
        <dbReference type="ARBA" id="ARBA00022968"/>
    </source>
</evidence>
<evidence type="ECO:0000313" key="25">
    <source>
        <dbReference type="Proteomes" id="UP000507470"/>
    </source>
</evidence>
<dbReference type="InterPro" id="IPR002172">
    <property type="entry name" value="LDrepeatLR_classA_rpt"/>
</dbReference>
<dbReference type="Pfam" id="PF01433">
    <property type="entry name" value="Peptidase_M1"/>
    <property type="match status" value="1"/>
</dbReference>
<evidence type="ECO:0000259" key="20">
    <source>
        <dbReference type="Pfam" id="PF01433"/>
    </source>
</evidence>
<dbReference type="PROSITE" id="PS50068">
    <property type="entry name" value="LDLRA_2"/>
    <property type="match status" value="1"/>
</dbReference>
<evidence type="ECO:0000256" key="11">
    <source>
        <dbReference type="ARBA" id="ARBA00023136"/>
    </source>
</evidence>
<dbReference type="Gene3D" id="4.10.400.10">
    <property type="entry name" value="Low-density Lipoprotein Receptor"/>
    <property type="match status" value="1"/>
</dbReference>
<reference evidence="24 25" key="1">
    <citation type="submission" date="2020-06" db="EMBL/GenBank/DDBJ databases">
        <authorList>
            <person name="Li R."/>
            <person name="Bekaert M."/>
        </authorList>
    </citation>
    <scope>NUCLEOTIDE SEQUENCE [LARGE SCALE GENOMIC DNA]</scope>
    <source>
        <strain evidence="25">wild</strain>
    </source>
</reference>
<evidence type="ECO:0000256" key="5">
    <source>
        <dbReference type="ARBA" id="ARBA00022723"/>
    </source>
</evidence>
<dbReference type="Pfam" id="PF11838">
    <property type="entry name" value="ERAP1_C"/>
    <property type="match status" value="1"/>
</dbReference>
<dbReference type="Gene3D" id="1.10.3480.20">
    <property type="match status" value="1"/>
</dbReference>
<evidence type="ECO:0000313" key="24">
    <source>
        <dbReference type="EMBL" id="CAC5387004.1"/>
    </source>
</evidence>
<dbReference type="EC" id="3.4.11.-" evidence="18"/>
<evidence type="ECO:0000256" key="7">
    <source>
        <dbReference type="ARBA" id="ARBA00022833"/>
    </source>
</evidence>
<feature type="domain" description="Aminopeptidase N-like N-terminal" evidence="23">
    <location>
        <begin position="227"/>
        <end position="420"/>
    </location>
</feature>
<keyword evidence="7 15" id="KW-0862">Zinc</keyword>
<organism evidence="24 25">
    <name type="scientific">Mytilus coruscus</name>
    <name type="common">Sea mussel</name>
    <dbReference type="NCBI Taxonomy" id="42192"/>
    <lineage>
        <taxon>Eukaryota</taxon>
        <taxon>Metazoa</taxon>
        <taxon>Spiralia</taxon>
        <taxon>Lophotrochozoa</taxon>
        <taxon>Mollusca</taxon>
        <taxon>Bivalvia</taxon>
        <taxon>Autobranchia</taxon>
        <taxon>Pteriomorphia</taxon>
        <taxon>Mytilida</taxon>
        <taxon>Mytiloidea</taxon>
        <taxon>Mytilidae</taxon>
        <taxon>Mytilinae</taxon>
        <taxon>Mytilus</taxon>
    </lineage>
</organism>
<comment type="similarity">
    <text evidence="2 18">Belongs to the peptidase M1 family.</text>
</comment>
<comment type="caution">
    <text evidence="17">Lacks conserved residue(s) required for the propagation of feature annotation.</text>
</comment>
<keyword evidence="4" id="KW-0812">Transmembrane</keyword>
<dbReference type="InterPro" id="IPR034016">
    <property type="entry name" value="M1_APN-typ"/>
</dbReference>
<sequence length="856" mass="98650">MIWKIVFIVCVLGTSSSLHLYYNKRQNECADVNITTGDTNEYYTLISDYGVTIDNPEDFRIEFQIKASHDVEVLLMSTNNIDDPLYQIILGGPGNTIIIMRTGKKGKIKDSYKDPLLSSNEFKSFIVTWKNSIVKVKDGNEQILIAWKDKRNPLRIVNVGIATSGTVTGEWVIPCKALHQNPCEANELTCAYGNGCYEPGRKCDGDDDCSDASDEENCVLLPLDMYPSLYHLEIQPHIYDGKYKKFYFDGFVKIEMLCRHSTNKIVLHSKELDIAENSILIRPIGSEEEPIYPTLEYNTYYQFIILKSDAQLTAGKTYIVEMSFQGKLTYDLVGLYLSSYKRQSDNTWIYQVATQFQATEARKAFPCFDEPAIKAKFRVTIVRKNHMVSLSNTDVLRQEVRSNNWVADHFAETPMMSTYLLAFVVCDFEHTSDIENGVTFRSWARRDVVNETEYSLKVGSDMMTYFEDYLDVKLPLSKSDMVAVPDFGSEAMENWGLILYKESSILYDPDESSERDKQEVAMLVSHELAHQMNDFVFEIIHSALKWDGVAERRPVYKEVSFPGEIDGMFDDISYEKQAKIDGKLKFVQDIKHILDTWILQQNYPAVRITKEGDDLRLSQSRYVVDLENVDEDSSSAFEYKWVIPVTFTTNRNLRFDQTDKDITWMDRDGSDVVLSGVMSKASSSDWYIGNLMQYGYYRVNYPEENWYNLINQLKTDHTVIPPINRAQIINDAWHLAKSGDLTTEIATQVLDYLPDEDDYVPLKAAMSELNYLKDVLDRTKLSSTFSKFMKKIFSRQFRKFSIDTAESHTEKIAKMYIVDMACDNDDEECIEMAKSSFTRLMENEGSKPMFLFFYAF</sequence>
<dbReference type="Gene3D" id="2.60.40.1730">
    <property type="entry name" value="tricorn interacting facor f3 domain"/>
    <property type="match status" value="1"/>
</dbReference>
<dbReference type="GO" id="GO:0006508">
    <property type="term" value="P:proteolysis"/>
    <property type="evidence" value="ECO:0007669"/>
    <property type="project" value="UniProtKB-KW"/>
</dbReference>
<evidence type="ECO:0000256" key="4">
    <source>
        <dbReference type="ARBA" id="ARBA00022692"/>
    </source>
</evidence>
<dbReference type="Pfam" id="PF00057">
    <property type="entry name" value="Ldl_recept_a"/>
    <property type="match status" value="1"/>
</dbReference>
<evidence type="ECO:0000256" key="2">
    <source>
        <dbReference type="ARBA" id="ARBA00010136"/>
    </source>
</evidence>
<dbReference type="InterPro" id="IPR045357">
    <property type="entry name" value="Aminopeptidase_N-like_N"/>
</dbReference>
<comment type="cofactor">
    <cofactor evidence="15 18">
        <name>Zn(2+)</name>
        <dbReference type="ChEBI" id="CHEBI:29105"/>
    </cofactor>
    <text evidence="15 18">Binds 1 zinc ion per subunit.</text>
</comment>
<dbReference type="GO" id="GO:0005737">
    <property type="term" value="C:cytoplasm"/>
    <property type="evidence" value="ECO:0007669"/>
    <property type="project" value="TreeGrafter"/>
</dbReference>
<keyword evidence="3 18" id="KW-0645">Protease</keyword>
<dbReference type="InterPro" id="IPR050344">
    <property type="entry name" value="Peptidase_M1_aminopeptidases"/>
</dbReference>
<evidence type="ECO:0000256" key="13">
    <source>
        <dbReference type="ARBA" id="ARBA00023180"/>
    </source>
</evidence>
<feature type="binding site" evidence="15">
    <location>
        <position position="526"/>
    </location>
    <ligand>
        <name>Zn(2+)</name>
        <dbReference type="ChEBI" id="CHEBI:29105"/>
        <note>catalytic</note>
    </ligand>
</feature>
<dbReference type="CDD" id="cd09601">
    <property type="entry name" value="M1_APN-Q_like"/>
    <property type="match status" value="1"/>
</dbReference>
<dbReference type="OrthoDB" id="10031169at2759"/>